<evidence type="ECO:0000313" key="5">
    <source>
        <dbReference type="Proteomes" id="UP000886595"/>
    </source>
</evidence>
<feature type="compositionally biased region" description="Polar residues" evidence="2">
    <location>
        <begin position="11"/>
        <end position="25"/>
    </location>
</feature>
<proteinExistence type="predicted"/>
<dbReference type="PROSITE" id="PS50158">
    <property type="entry name" value="ZF_CCHC"/>
    <property type="match status" value="1"/>
</dbReference>
<dbReference type="EMBL" id="JAAMPC010000014">
    <property type="protein sequence ID" value="KAG2261311.1"/>
    <property type="molecule type" value="Genomic_DNA"/>
</dbReference>
<protein>
    <recommendedName>
        <fullName evidence="3">CCHC-type domain-containing protein</fullName>
    </recommendedName>
</protein>
<gene>
    <name evidence="4" type="ORF">Bca52824_068390</name>
</gene>
<dbReference type="AlphaFoldDB" id="A0A8X7Q057"/>
<dbReference type="InterPro" id="IPR025558">
    <property type="entry name" value="DUF4283"/>
</dbReference>
<feature type="domain" description="CCHC-type" evidence="3">
    <location>
        <begin position="422"/>
        <end position="436"/>
    </location>
</feature>
<evidence type="ECO:0000313" key="4">
    <source>
        <dbReference type="EMBL" id="KAG2261311.1"/>
    </source>
</evidence>
<name>A0A8X7Q057_BRACI</name>
<dbReference type="Proteomes" id="UP000886595">
    <property type="component" value="Unassembled WGS sequence"/>
</dbReference>
<dbReference type="PANTHER" id="PTHR31286">
    <property type="entry name" value="GLYCINE-RICH CELL WALL STRUCTURAL PROTEIN 1.8-LIKE"/>
    <property type="match status" value="1"/>
</dbReference>
<evidence type="ECO:0000259" key="3">
    <source>
        <dbReference type="PROSITE" id="PS50158"/>
    </source>
</evidence>
<keyword evidence="5" id="KW-1185">Reference proteome</keyword>
<feature type="region of interest" description="Disordered" evidence="2">
    <location>
        <begin position="1"/>
        <end position="25"/>
    </location>
</feature>
<keyword evidence="1" id="KW-0862">Zinc</keyword>
<feature type="region of interest" description="Disordered" evidence="2">
    <location>
        <begin position="160"/>
        <end position="196"/>
    </location>
</feature>
<dbReference type="OrthoDB" id="1089417at2759"/>
<dbReference type="PANTHER" id="PTHR31286:SF63">
    <property type="entry name" value="DUF4283 DOMAIN-CONTAINING PROTEIN"/>
    <property type="match status" value="1"/>
</dbReference>
<evidence type="ECO:0000256" key="1">
    <source>
        <dbReference type="PROSITE-ProRule" id="PRU00047"/>
    </source>
</evidence>
<sequence>MDIGPPPIDSGESQPQLKILSPTNELPPTSLISSMALNQTSPPADLAEDQINVAGTINGGFIDASGQDRSRNSVAAIGPISVNNGSGSDSNESATVASGGHLANTTCVSVPMGIHEQTIPGIGAWSKPLNFISNQSATTLLMQTTKDLLADLSSESQWPSLATASHSDQRRRQTTCAGTLRPPSSKDNAGPAAPRASVQYSLEQVKEYPWAAKMDKSKRNLHQVTTPVFLEDGTPKVCIPRHVLLEGLENQKEFVLGQFYRCSAPPNGLVQSVVNRIWGTKCRIYTRELENSSFLFHIPDEPTRKWVTQRGIWHVDDCILFVSAWNPAGTLALPEITTIPVWLTLKDIPHQLYSKKGISWIASGIGAPMLTSRPWLDPILMGEAKILVEVKLDRPFPQRVALEDEDGTVSMVTVIYSWLPSKCPKCGQLGHKATRCLGLPPVPVSKDLNTNESSESRPLQCLPVAGSKLQDVHSDPSPLTEASKSSVDISIDSQGCILLDQETNDLMPSNIPTKALVNNIGVNVESPLRHSALMETETIPLVSSQNSTCTIAPTSEVLYLSETALLSPIAGLNETFTTSTIVSSTLSTPLHFTAAGTPSLPASVVDLEPKLGGLGNNSKQLSDVKGSNRFANLALMEEELASDDISSPSHTLLPATVTTTPFVFNSPVPSSPSSLSDGLVSQVEKDDFGTSFVAATSNSSDMAQRSRVGRCLKPSQKLKDMEWFTIGKKGRRGRGSAAAGRLTH</sequence>
<organism evidence="4 5">
    <name type="scientific">Brassica carinata</name>
    <name type="common">Ethiopian mustard</name>
    <name type="synonym">Abyssinian cabbage</name>
    <dbReference type="NCBI Taxonomy" id="52824"/>
    <lineage>
        <taxon>Eukaryota</taxon>
        <taxon>Viridiplantae</taxon>
        <taxon>Streptophyta</taxon>
        <taxon>Embryophyta</taxon>
        <taxon>Tracheophyta</taxon>
        <taxon>Spermatophyta</taxon>
        <taxon>Magnoliopsida</taxon>
        <taxon>eudicotyledons</taxon>
        <taxon>Gunneridae</taxon>
        <taxon>Pentapetalae</taxon>
        <taxon>rosids</taxon>
        <taxon>malvids</taxon>
        <taxon>Brassicales</taxon>
        <taxon>Brassicaceae</taxon>
        <taxon>Brassiceae</taxon>
        <taxon>Brassica</taxon>
    </lineage>
</organism>
<reference evidence="4 5" key="1">
    <citation type="submission" date="2020-02" db="EMBL/GenBank/DDBJ databases">
        <authorList>
            <person name="Ma Q."/>
            <person name="Huang Y."/>
            <person name="Song X."/>
            <person name="Pei D."/>
        </authorList>
    </citation>
    <scope>NUCLEOTIDE SEQUENCE [LARGE SCALE GENOMIC DNA]</scope>
    <source>
        <strain evidence="4">Sxm20200214</strain>
        <tissue evidence="4">Leaf</tissue>
    </source>
</reference>
<dbReference type="GO" id="GO:0008270">
    <property type="term" value="F:zinc ion binding"/>
    <property type="evidence" value="ECO:0007669"/>
    <property type="project" value="UniProtKB-KW"/>
</dbReference>
<keyword evidence="1" id="KW-0479">Metal-binding</keyword>
<dbReference type="InterPro" id="IPR040256">
    <property type="entry name" value="At4g02000-like"/>
</dbReference>
<keyword evidence="1" id="KW-0863">Zinc-finger</keyword>
<evidence type="ECO:0000256" key="2">
    <source>
        <dbReference type="SAM" id="MobiDB-lite"/>
    </source>
</evidence>
<comment type="caution">
    <text evidence="4">The sequence shown here is derived from an EMBL/GenBank/DDBJ whole genome shotgun (WGS) entry which is preliminary data.</text>
</comment>
<dbReference type="Pfam" id="PF14111">
    <property type="entry name" value="DUF4283"/>
    <property type="match status" value="1"/>
</dbReference>
<accession>A0A8X7Q057</accession>
<dbReference type="GO" id="GO:0003676">
    <property type="term" value="F:nucleic acid binding"/>
    <property type="evidence" value="ECO:0007669"/>
    <property type="project" value="InterPro"/>
</dbReference>
<dbReference type="InterPro" id="IPR001878">
    <property type="entry name" value="Znf_CCHC"/>
</dbReference>